<dbReference type="AlphaFoldDB" id="E1NRD1"/>
<dbReference type="EMBL" id="AEHQ01000007">
    <property type="protein sequence ID" value="EFO71354.1"/>
    <property type="molecule type" value="Genomic_DNA"/>
</dbReference>
<accession>E1NRD1</accession>
<protein>
    <submittedName>
        <fullName evidence="1">Uncharacterized protein</fullName>
    </submittedName>
</protein>
<name>E1NRD1_9LACO</name>
<reference evidence="1 2" key="1">
    <citation type="submission" date="2010-09" db="EMBL/GenBank/DDBJ databases">
        <authorList>
            <person name="Durkin A.S."/>
            <person name="Madupu R."/>
            <person name="Torralba M."/>
            <person name="Gillis M."/>
            <person name="Methe B."/>
            <person name="Sutton G."/>
            <person name="Nelson K.E."/>
        </authorList>
    </citation>
    <scope>NUCLEOTIDE SEQUENCE [LARGE SCALE GENOMIC DNA]</scope>
    <source>
        <strain evidence="1 2">LactinV 01V1-a</strain>
    </source>
</reference>
<evidence type="ECO:0000313" key="1">
    <source>
        <dbReference type="EMBL" id="EFO71354.1"/>
    </source>
</evidence>
<dbReference type="Proteomes" id="UP000003648">
    <property type="component" value="Unassembled WGS sequence"/>
</dbReference>
<evidence type="ECO:0000313" key="2">
    <source>
        <dbReference type="Proteomes" id="UP000003648"/>
    </source>
</evidence>
<sequence length="64" mass="7458">MIMTVLRGEIAIRQSRALIRTFKQMKDFIIENQDFIGSKELVQIAIQTNKNKNDIEKIKIKSAH</sequence>
<gene>
    <name evidence="1" type="ORF">HMPREF9211_0178</name>
</gene>
<comment type="caution">
    <text evidence="1">The sequence shown here is derived from an EMBL/GenBank/DDBJ whole genome shotgun (WGS) entry which is preliminary data.</text>
</comment>
<proteinExistence type="predicted"/>
<organism evidence="1 2">
    <name type="scientific">Lactobacillus iners LactinV 01V1-a</name>
    <dbReference type="NCBI Taxonomy" id="879297"/>
    <lineage>
        <taxon>Bacteria</taxon>
        <taxon>Bacillati</taxon>
        <taxon>Bacillota</taxon>
        <taxon>Bacilli</taxon>
        <taxon>Lactobacillales</taxon>
        <taxon>Lactobacillaceae</taxon>
        <taxon>Lactobacillus</taxon>
    </lineage>
</organism>